<reference evidence="1" key="1">
    <citation type="submission" date="2014-11" db="EMBL/GenBank/DDBJ databases">
        <authorList>
            <person name="Amaro Gonzalez C."/>
        </authorList>
    </citation>
    <scope>NUCLEOTIDE SEQUENCE</scope>
</reference>
<evidence type="ECO:0000313" key="1">
    <source>
        <dbReference type="EMBL" id="JAH12676.1"/>
    </source>
</evidence>
<dbReference type="EMBL" id="GBXM01095901">
    <property type="protein sequence ID" value="JAH12676.1"/>
    <property type="molecule type" value="Transcribed_RNA"/>
</dbReference>
<accession>A0A0E9Q704</accession>
<protein>
    <submittedName>
        <fullName evidence="1">Uncharacterized protein</fullName>
    </submittedName>
</protein>
<sequence>MLTSGKKVTSTAHSCISGTDLYVIDSFPTLNKQAFVLNQYSLSHSVWHVSITHQS</sequence>
<organism evidence="1">
    <name type="scientific">Anguilla anguilla</name>
    <name type="common">European freshwater eel</name>
    <name type="synonym">Muraena anguilla</name>
    <dbReference type="NCBI Taxonomy" id="7936"/>
    <lineage>
        <taxon>Eukaryota</taxon>
        <taxon>Metazoa</taxon>
        <taxon>Chordata</taxon>
        <taxon>Craniata</taxon>
        <taxon>Vertebrata</taxon>
        <taxon>Euteleostomi</taxon>
        <taxon>Actinopterygii</taxon>
        <taxon>Neopterygii</taxon>
        <taxon>Teleostei</taxon>
        <taxon>Anguilliformes</taxon>
        <taxon>Anguillidae</taxon>
        <taxon>Anguilla</taxon>
    </lineage>
</organism>
<reference evidence="1" key="2">
    <citation type="journal article" date="2015" name="Fish Shellfish Immunol.">
        <title>Early steps in the European eel (Anguilla anguilla)-Vibrio vulnificus interaction in the gills: Role of the RtxA13 toxin.</title>
        <authorList>
            <person name="Callol A."/>
            <person name="Pajuelo D."/>
            <person name="Ebbesson L."/>
            <person name="Teles M."/>
            <person name="MacKenzie S."/>
            <person name="Amaro C."/>
        </authorList>
    </citation>
    <scope>NUCLEOTIDE SEQUENCE</scope>
</reference>
<dbReference type="AlphaFoldDB" id="A0A0E9Q704"/>
<name>A0A0E9Q704_ANGAN</name>
<proteinExistence type="predicted"/>